<dbReference type="Gene3D" id="2.60.120.200">
    <property type="match status" value="2"/>
</dbReference>
<protein>
    <recommendedName>
        <fullName evidence="2">MAM domain-containing protein</fullName>
    </recommendedName>
</protein>
<evidence type="ECO:0000313" key="4">
    <source>
        <dbReference type="Proteomes" id="UP000318571"/>
    </source>
</evidence>
<gene>
    <name evidence="3" type="ORF">TCAL_07020</name>
</gene>
<evidence type="ECO:0000259" key="2">
    <source>
        <dbReference type="PROSITE" id="PS50060"/>
    </source>
</evidence>
<reference evidence="3 4" key="1">
    <citation type="journal article" date="2018" name="Nat. Ecol. Evol.">
        <title>Genomic signatures of mitonuclear coevolution across populations of Tigriopus californicus.</title>
        <authorList>
            <person name="Barreto F.S."/>
            <person name="Watson E.T."/>
            <person name="Lima T.G."/>
            <person name="Willett C.S."/>
            <person name="Edmands S."/>
            <person name="Li W."/>
            <person name="Burton R.S."/>
        </authorList>
    </citation>
    <scope>NUCLEOTIDE SEQUENCE [LARGE SCALE GENOMIC DNA]</scope>
    <source>
        <strain evidence="3 4">San Diego</strain>
    </source>
</reference>
<dbReference type="SUPFAM" id="SSF49899">
    <property type="entry name" value="Concanavalin A-like lectins/glucanases"/>
    <property type="match status" value="1"/>
</dbReference>
<feature type="signal peptide" evidence="1">
    <location>
        <begin position="1"/>
        <end position="29"/>
    </location>
</feature>
<dbReference type="PROSITE" id="PS50060">
    <property type="entry name" value="MAM_2"/>
    <property type="match status" value="2"/>
</dbReference>
<feature type="chain" id="PRO_5022081253" description="MAM domain-containing protein" evidence="1">
    <location>
        <begin position="30"/>
        <end position="521"/>
    </location>
</feature>
<dbReference type="SMART" id="SM00137">
    <property type="entry name" value="MAM"/>
    <property type="match status" value="1"/>
</dbReference>
<dbReference type="Pfam" id="PF00629">
    <property type="entry name" value="MAM"/>
    <property type="match status" value="1"/>
</dbReference>
<evidence type="ECO:0000256" key="1">
    <source>
        <dbReference type="SAM" id="SignalP"/>
    </source>
</evidence>
<dbReference type="Proteomes" id="UP000318571">
    <property type="component" value="Chromosome 2"/>
</dbReference>
<dbReference type="InterPro" id="IPR051560">
    <property type="entry name" value="MAM_domain-containing"/>
</dbReference>
<dbReference type="EMBL" id="VCGU01000005">
    <property type="protein sequence ID" value="TRY75777.1"/>
    <property type="molecule type" value="Genomic_DNA"/>
</dbReference>
<dbReference type="InterPro" id="IPR013320">
    <property type="entry name" value="ConA-like_dom_sf"/>
</dbReference>
<feature type="domain" description="MAM" evidence="2">
    <location>
        <begin position="109"/>
        <end position="344"/>
    </location>
</feature>
<keyword evidence="4" id="KW-1185">Reference proteome</keyword>
<keyword evidence="1" id="KW-0732">Signal</keyword>
<dbReference type="STRING" id="6832.A0A553PDM6"/>
<dbReference type="AlphaFoldDB" id="A0A553PDM6"/>
<name>A0A553PDM6_TIGCA</name>
<dbReference type="PANTHER" id="PTHR23282:SF146">
    <property type="entry name" value="RT07201P-RELATED"/>
    <property type="match status" value="1"/>
</dbReference>
<dbReference type="PANTHER" id="PTHR23282">
    <property type="entry name" value="APICAL ENDOSOMAL GLYCOPROTEIN PRECURSOR"/>
    <property type="match status" value="1"/>
</dbReference>
<sequence>MILGHVSAKIDTPVFRLILLMVCIQCTLPHLQVQGFNLQDLFHPLVSAKRFLFPSQMTSELHQSRIVKRSPADPEDNGSLIWECTFPRREILAPRTNGSGTPPLLPPATPSSFQPPDHNLCNFTLDVSRYGLREWSPGSGLESLWMGGPKSDAQASRYVFYDTSKFYERNEPLQDRAWILSPWTPRSQVKGNCLNFKHASQGLNIGSLNLIRIDLIGLIGKSGGDTAINETSDFPASNPEERTIHELLSDLDLSDAVSQANEQRWARSASLNNYHFRTNLVWSSSDMTNGVWDRVHYSYATPSNHVFAWEVRPDLGGGAGDVRNVFNGYVAIDDIVLKAGECEDECNFNADFCQFSNDEMDDDDFDWSLSRGSLKPGTGPMMDQSATTYGTRTGGYAYLDSGFPRRPGDTARLTHGKAILSPSQRKPLCVSFWVNLYGSGLGSLRVYARPLDHVGPRLDPEFLMWEVDHPPSSPRDVWTQAKFTLANLGNMTKLVFEGVIGEVDRSDIAIDTVQIQPGPCP</sequence>
<evidence type="ECO:0000313" key="3">
    <source>
        <dbReference type="EMBL" id="TRY75777.1"/>
    </source>
</evidence>
<dbReference type="CDD" id="cd06263">
    <property type="entry name" value="MAM"/>
    <property type="match status" value="1"/>
</dbReference>
<accession>A0A553PDM6</accession>
<dbReference type="GO" id="GO:0016020">
    <property type="term" value="C:membrane"/>
    <property type="evidence" value="ECO:0007669"/>
    <property type="project" value="InterPro"/>
</dbReference>
<dbReference type="InterPro" id="IPR000998">
    <property type="entry name" value="MAM_dom"/>
</dbReference>
<organism evidence="3 4">
    <name type="scientific">Tigriopus californicus</name>
    <name type="common">Marine copepod</name>
    <dbReference type="NCBI Taxonomy" id="6832"/>
    <lineage>
        <taxon>Eukaryota</taxon>
        <taxon>Metazoa</taxon>
        <taxon>Ecdysozoa</taxon>
        <taxon>Arthropoda</taxon>
        <taxon>Crustacea</taxon>
        <taxon>Multicrustacea</taxon>
        <taxon>Hexanauplia</taxon>
        <taxon>Copepoda</taxon>
        <taxon>Harpacticoida</taxon>
        <taxon>Harpacticidae</taxon>
        <taxon>Tigriopus</taxon>
    </lineage>
</organism>
<feature type="domain" description="MAM" evidence="2">
    <location>
        <begin position="344"/>
        <end position="521"/>
    </location>
</feature>
<comment type="caution">
    <text evidence="3">The sequence shown here is derived from an EMBL/GenBank/DDBJ whole genome shotgun (WGS) entry which is preliminary data.</text>
</comment>
<proteinExistence type="predicted"/>